<proteinExistence type="predicted"/>
<accession>A0A0E3ZC87</accession>
<sequence>MKYVYRKDKLLSSVYDEVPDDVIINSYSNEKDKTPVVITNVHYDNPVVDKDTGQLREKTKLELYNDGLYKLGYNELFKDGEIKTVDLDPYHVIENNQIVFKKTELLNKIENEIHRKEQMEKEKEFEFKGYMQPNRELQDQTSLLKVISLLNATQQTEFKDWKMYDDKGKEHYVTLTIQEMMKLAYIMQQQTTRAMRIASKLREKVENITDEKELMEFNVEKEWASNNEDNKN</sequence>
<dbReference type="STRING" id="187101.VC03_02925"/>
<dbReference type="HOGENOM" id="CLU_1056902_0_0_0"/>
<dbReference type="AlphaFoldDB" id="A0A0E3ZC87"/>
<reference evidence="1 2" key="1">
    <citation type="journal article" date="2012" name="BMC Genomics">
        <title>Genomic sequence analysis and characterization of Sneathia amnii sp. nov.</title>
        <authorList>
            <consortium name="Vaginal Microbiome Consortium (additional members)"/>
            <person name="Harwich M.D.Jr."/>
            <person name="Serrano M.G."/>
            <person name="Fettweis J.M."/>
            <person name="Alves J.M."/>
            <person name="Reimers M.A."/>
            <person name="Buck G.A."/>
            <person name="Jefferson K.K."/>
        </authorList>
    </citation>
    <scope>NUCLEOTIDE SEQUENCE [LARGE SCALE GENOMIC DNA]</scope>
    <source>
        <strain evidence="1 2">SN35</strain>
    </source>
</reference>
<dbReference type="KEGG" id="sns:VC03_02925"/>
<evidence type="ECO:0000313" key="1">
    <source>
        <dbReference type="EMBL" id="AKC95487.1"/>
    </source>
</evidence>
<dbReference type="PATRIC" id="fig|1069640.6.peg.569"/>
<evidence type="ECO:0000313" key="2">
    <source>
        <dbReference type="Proteomes" id="UP000033103"/>
    </source>
</evidence>
<dbReference type="EMBL" id="CP011280">
    <property type="protein sequence ID" value="AKC95487.1"/>
    <property type="molecule type" value="Genomic_DNA"/>
</dbReference>
<dbReference type="Proteomes" id="UP000033103">
    <property type="component" value="Chromosome"/>
</dbReference>
<keyword evidence="2" id="KW-1185">Reference proteome</keyword>
<dbReference type="RefSeq" id="WP_046328593.1">
    <property type="nucleotide sequence ID" value="NZ_CP011280.1"/>
</dbReference>
<dbReference type="OrthoDB" id="95365at2"/>
<evidence type="ECO:0008006" key="3">
    <source>
        <dbReference type="Google" id="ProtNLM"/>
    </source>
</evidence>
<gene>
    <name evidence="1" type="ORF">VC03_02925</name>
</gene>
<protein>
    <recommendedName>
        <fullName evidence="3">DUF4376 domain-containing protein</fullName>
    </recommendedName>
</protein>
<organism evidence="1 2">
    <name type="scientific">Sneathia vaginalis</name>
    <dbReference type="NCBI Taxonomy" id="187101"/>
    <lineage>
        <taxon>Bacteria</taxon>
        <taxon>Fusobacteriati</taxon>
        <taxon>Fusobacteriota</taxon>
        <taxon>Fusobacteriia</taxon>
        <taxon>Fusobacteriales</taxon>
        <taxon>Leptotrichiaceae</taxon>
        <taxon>Sneathia</taxon>
    </lineage>
</organism>
<name>A0A0E3ZC87_9FUSO</name>